<feature type="transmembrane region" description="Helical" evidence="2">
    <location>
        <begin position="295"/>
        <end position="312"/>
    </location>
</feature>
<keyword evidence="2" id="KW-0472">Membrane</keyword>
<accession>A0ABS2GAH1</accession>
<gene>
    <name evidence="4" type="ORF">H9X83_07685</name>
</gene>
<protein>
    <submittedName>
        <fullName evidence="4">SpoIIE family protein phosphatase</fullName>
    </submittedName>
</protein>
<feature type="domain" description="PPM-type phosphatase" evidence="3">
    <location>
        <begin position="583"/>
        <end position="787"/>
    </location>
</feature>
<dbReference type="Pfam" id="PF19732">
    <property type="entry name" value="SpoIIE_N"/>
    <property type="match status" value="1"/>
</dbReference>
<name>A0ABS2GAH1_9FIRM</name>
<dbReference type="RefSeq" id="WP_205133743.1">
    <property type="nucleotide sequence ID" value="NZ_JACSNT010000008.1"/>
</dbReference>
<comment type="caution">
    <text evidence="4">The sequence shown here is derived from an EMBL/GenBank/DDBJ whole genome shotgun (WGS) entry which is preliminary data.</text>
</comment>
<evidence type="ECO:0000313" key="4">
    <source>
        <dbReference type="EMBL" id="MBM6878040.1"/>
    </source>
</evidence>
<dbReference type="PANTHER" id="PTHR43156">
    <property type="entry name" value="STAGE II SPORULATION PROTEIN E-RELATED"/>
    <property type="match status" value="1"/>
</dbReference>
<feature type="transmembrane region" description="Helical" evidence="2">
    <location>
        <begin position="268"/>
        <end position="288"/>
    </location>
</feature>
<feature type="transmembrane region" description="Helical" evidence="2">
    <location>
        <begin position="121"/>
        <end position="138"/>
    </location>
</feature>
<dbReference type="InterPro" id="IPR036457">
    <property type="entry name" value="PPM-type-like_dom_sf"/>
</dbReference>
<evidence type="ECO:0000259" key="3">
    <source>
        <dbReference type="SMART" id="SM00331"/>
    </source>
</evidence>
<feature type="transmembrane region" description="Helical" evidence="2">
    <location>
        <begin position="60"/>
        <end position="83"/>
    </location>
</feature>
<dbReference type="EMBL" id="JACSNV010000009">
    <property type="protein sequence ID" value="MBM6878040.1"/>
    <property type="molecule type" value="Genomic_DNA"/>
</dbReference>
<dbReference type="Proteomes" id="UP000729290">
    <property type="component" value="Unassembled WGS sequence"/>
</dbReference>
<keyword evidence="2" id="KW-0812">Transmembrane</keyword>
<dbReference type="InterPro" id="IPR045768">
    <property type="entry name" value="SpoIIE_N"/>
</dbReference>
<evidence type="ECO:0000256" key="2">
    <source>
        <dbReference type="SAM" id="Phobius"/>
    </source>
</evidence>
<evidence type="ECO:0000313" key="5">
    <source>
        <dbReference type="Proteomes" id="UP000729290"/>
    </source>
</evidence>
<dbReference type="InterPro" id="IPR052016">
    <property type="entry name" value="Bact_Sigma-Reg"/>
</dbReference>
<reference evidence="4 5" key="1">
    <citation type="journal article" date="2021" name="Sci. Rep.">
        <title>The distribution of antibiotic resistance genes in chicken gut microbiota commensals.</title>
        <authorList>
            <person name="Juricova H."/>
            <person name="Matiasovicova J."/>
            <person name="Kubasova T."/>
            <person name="Cejkova D."/>
            <person name="Rychlik I."/>
        </authorList>
    </citation>
    <scope>NUCLEOTIDE SEQUENCE [LARGE SCALE GENOMIC DNA]</scope>
    <source>
        <strain evidence="4 5">An431b</strain>
    </source>
</reference>
<feature type="transmembrane region" description="Helical" evidence="2">
    <location>
        <begin position="208"/>
        <end position="223"/>
    </location>
</feature>
<sequence>MEKTEITLETREEEQKAVYEPEKKLAAELPWKKWGACAFFWGTGFLWARGELVQILHPMGMAYLSAYFGKGPMFWLMFSAAAAGMAGNGATVKNMGVLLAAVLIHLTLGRFVKEREVWKKALLGAFAMALGGAFYAVGTGGLRFYFVVAAVESLLVLGLSAVLQKGLTAWGQMAKGPLSREESLAVFLILGGALAGTAHLGAPKAEEVLFPLLTTFFLLAAAWKEGPGAGAASGVLLGFFLLLSGSGDLALFAVLALGGMLAGSVRELGRIPAAAAFLLTAVLLRFYVEQEFFRPVWLIWMTAGAVSFVVMPRRVLEKGGGFRQEETSRDRYQQMLAMTEEKLHGFAGAFRDLSRLFSQKEREEKKDISSLVDTIAQRACKGCGMAEYCWQEEVYRTYGMTFSALSRCDSRGQVRMEDMPRWFLDLCPRKELFLGILTDTYSRYRHDLLWTERLQECRELVAQQLEAVGGILERLSGQAAPEAVFLAAETEELSLACKKAGISLKEVRVTREKKTGVCRVEFLVKGCEKQGLCREGLLPLAQRVLDRKMLQEGEHLCRREKEGFCRVVLAEEPAFRLTAATAFSSAKKEQPCGDASSCVMMENGTARMALSDGMGTGEKAAAESRTAVELLERFAEAGFSGEMAVQMINSVLLLRNGEEAYATLDILSVDLYSGKSEFIKLGAAASYICRGGRVISVYTRSLPAGILRQVSVEKNDMLLKDGDMVLMMTDGIIDAMGGEQKTAQWLQEVFLPKGFANPQDAAEFILRAAEEVCTGEKDDMTVQAGRFWKRAG</sequence>
<dbReference type="SMART" id="SM00331">
    <property type="entry name" value="PP2C_SIG"/>
    <property type="match status" value="1"/>
</dbReference>
<dbReference type="Pfam" id="PF07228">
    <property type="entry name" value="SpoIIE"/>
    <property type="match status" value="1"/>
</dbReference>
<feature type="transmembrane region" description="Helical" evidence="2">
    <location>
        <begin position="95"/>
        <end position="112"/>
    </location>
</feature>
<dbReference type="SUPFAM" id="SSF81606">
    <property type="entry name" value="PP2C-like"/>
    <property type="match status" value="1"/>
</dbReference>
<organism evidence="4 5">
    <name type="scientific">Anaerotignum lactatifermentans</name>
    <dbReference type="NCBI Taxonomy" id="160404"/>
    <lineage>
        <taxon>Bacteria</taxon>
        <taxon>Bacillati</taxon>
        <taxon>Bacillota</taxon>
        <taxon>Clostridia</taxon>
        <taxon>Lachnospirales</taxon>
        <taxon>Anaerotignaceae</taxon>
        <taxon>Anaerotignum</taxon>
    </lineage>
</organism>
<keyword evidence="1" id="KW-0378">Hydrolase</keyword>
<dbReference type="InterPro" id="IPR001932">
    <property type="entry name" value="PPM-type_phosphatase-like_dom"/>
</dbReference>
<keyword evidence="2" id="KW-1133">Transmembrane helix</keyword>
<keyword evidence="5" id="KW-1185">Reference proteome</keyword>
<proteinExistence type="predicted"/>
<feature type="transmembrane region" description="Helical" evidence="2">
    <location>
        <begin position="235"/>
        <end position="262"/>
    </location>
</feature>
<dbReference type="Gene3D" id="3.60.40.10">
    <property type="entry name" value="PPM-type phosphatase domain"/>
    <property type="match status" value="1"/>
</dbReference>
<feature type="transmembrane region" description="Helical" evidence="2">
    <location>
        <begin position="184"/>
        <end position="202"/>
    </location>
</feature>
<evidence type="ECO:0000256" key="1">
    <source>
        <dbReference type="ARBA" id="ARBA00022801"/>
    </source>
</evidence>
<feature type="transmembrane region" description="Helical" evidence="2">
    <location>
        <begin position="144"/>
        <end position="163"/>
    </location>
</feature>
<dbReference type="PANTHER" id="PTHR43156:SF2">
    <property type="entry name" value="STAGE II SPORULATION PROTEIN E"/>
    <property type="match status" value="1"/>
</dbReference>